<dbReference type="KEGG" id="dai:Desaci_1073"/>
<dbReference type="InterPro" id="IPR007160">
    <property type="entry name" value="DUF362"/>
</dbReference>
<dbReference type="eggNOG" id="COG2006">
    <property type="taxonomic scope" value="Bacteria"/>
</dbReference>
<reference evidence="2 3" key="1">
    <citation type="journal article" date="2012" name="J. Bacteriol.">
        <title>Complete genome sequences of Desulfosporosinus orientis DSM765T, Desulfosporosinus youngiae DSM17734T, Desulfosporosinus meridiei DSM13257T, and Desulfosporosinus acidiphilus DSM22704T.</title>
        <authorList>
            <person name="Pester M."/>
            <person name="Brambilla E."/>
            <person name="Alazard D."/>
            <person name="Rattei T."/>
            <person name="Weinmaier T."/>
            <person name="Han J."/>
            <person name="Lucas S."/>
            <person name="Lapidus A."/>
            <person name="Cheng J.F."/>
            <person name="Goodwin L."/>
            <person name="Pitluck S."/>
            <person name="Peters L."/>
            <person name="Ovchinnikova G."/>
            <person name="Teshima H."/>
            <person name="Detter J.C."/>
            <person name="Han C.S."/>
            <person name="Tapia R."/>
            <person name="Land M.L."/>
            <person name="Hauser L."/>
            <person name="Kyrpides N.C."/>
            <person name="Ivanova N.N."/>
            <person name="Pagani I."/>
            <person name="Huntmann M."/>
            <person name="Wei C.L."/>
            <person name="Davenport K.W."/>
            <person name="Daligault H."/>
            <person name="Chain P.S."/>
            <person name="Chen A."/>
            <person name="Mavromatis K."/>
            <person name="Markowitz V."/>
            <person name="Szeto E."/>
            <person name="Mikhailova N."/>
            <person name="Pati A."/>
            <person name="Wagner M."/>
            <person name="Woyke T."/>
            <person name="Ollivier B."/>
            <person name="Klenk H.P."/>
            <person name="Spring S."/>
            <person name="Loy A."/>
        </authorList>
    </citation>
    <scope>NUCLEOTIDE SEQUENCE [LARGE SCALE GENOMIC DNA]</scope>
    <source>
        <strain evidence="3">DSM 22704 / JCM 16185 / SJ4</strain>
    </source>
</reference>
<feature type="domain" description="DUF362" evidence="1">
    <location>
        <begin position="37"/>
        <end position="239"/>
    </location>
</feature>
<sequence length="433" mass="48233">MDKPSVSIVKVNDVYESLQESLKLCDGLAGLNTNDQILIKPNIVSWDFDLPFPPFGVVTTSIVIEALVRILAEHGFKKLTIGEGALPVFNPKGEAVYEALGYNKLVQRYGVKLADFNQEAFIAVDYGEGLTLDIAKQALEADKIINVPVLKTHNQAKVSLGIKNLKGCLNKRSKQLCHGVGNGELSLMFPHIIEKLPVALTIIDGLYTLEKGPGPTGRSFRKNLLISSRDPFACDLVGAAILGYPLDDVEHLSIYAERHGYSRDLADYEIKGETIEDHKEYVEYDWEWSEEDTGPSGFAKRGITGLAIRKYDSSLCTGCSVQYNPMLILLASAYKGQPFPNVEVVSGKKRLASPGFEHSVLFGKCACHLNKDNQDINKAISLWGCPPDLKKFVDTLAKEGIECDYKEYIRFRHYLMDRYKKDANFKLSDWSVE</sequence>
<dbReference type="Proteomes" id="UP000002892">
    <property type="component" value="Chromosome"/>
</dbReference>
<accession>I4D2T8</accession>
<evidence type="ECO:0000259" key="1">
    <source>
        <dbReference type="Pfam" id="PF04015"/>
    </source>
</evidence>
<evidence type="ECO:0000313" key="3">
    <source>
        <dbReference type="Proteomes" id="UP000002892"/>
    </source>
</evidence>
<gene>
    <name evidence="2" type="ordered locus">Desaci_1073</name>
</gene>
<protein>
    <recommendedName>
        <fullName evidence="1">DUF362 domain-containing protein</fullName>
    </recommendedName>
</protein>
<evidence type="ECO:0000313" key="2">
    <source>
        <dbReference type="EMBL" id="AFM40112.1"/>
    </source>
</evidence>
<organism evidence="2 3">
    <name type="scientific">Desulfosporosinus acidiphilus (strain DSM 22704 / JCM 16185 / SJ4)</name>
    <dbReference type="NCBI Taxonomy" id="646529"/>
    <lineage>
        <taxon>Bacteria</taxon>
        <taxon>Bacillati</taxon>
        <taxon>Bacillota</taxon>
        <taxon>Clostridia</taxon>
        <taxon>Eubacteriales</taxon>
        <taxon>Desulfitobacteriaceae</taxon>
        <taxon>Desulfosporosinus</taxon>
    </lineage>
</organism>
<keyword evidence="3" id="KW-1185">Reference proteome</keyword>
<dbReference type="OrthoDB" id="9785671at2"/>
<name>I4D2T8_DESAJ</name>
<dbReference type="HOGENOM" id="CLU_632711_0_0_9"/>
<dbReference type="EMBL" id="CP003639">
    <property type="protein sequence ID" value="AFM40112.1"/>
    <property type="molecule type" value="Genomic_DNA"/>
</dbReference>
<dbReference type="Pfam" id="PF04015">
    <property type="entry name" value="DUF362"/>
    <property type="match status" value="1"/>
</dbReference>
<proteinExistence type="predicted"/>
<dbReference type="STRING" id="646529.Desaci_1073"/>
<dbReference type="RefSeq" id="WP_014826120.1">
    <property type="nucleotide sequence ID" value="NC_018068.1"/>
</dbReference>
<dbReference type="AlphaFoldDB" id="I4D2T8"/>